<dbReference type="InterPro" id="IPR003848">
    <property type="entry name" value="DUF218"/>
</dbReference>
<reference evidence="2 3" key="1">
    <citation type="submission" date="2018-05" db="EMBL/GenBank/DDBJ databases">
        <title>Genome of Sphingosinicella humi QZX222.</title>
        <authorList>
            <person name="Qiao Z."/>
            <person name="Wang G."/>
        </authorList>
    </citation>
    <scope>NUCLEOTIDE SEQUENCE [LARGE SCALE GENOMIC DNA]</scope>
    <source>
        <strain evidence="2 3">QZX222</strain>
    </source>
</reference>
<comment type="caution">
    <text evidence="2">The sequence shown here is derived from an EMBL/GenBank/DDBJ whole genome shotgun (WGS) entry which is preliminary data.</text>
</comment>
<dbReference type="InterPro" id="IPR051599">
    <property type="entry name" value="Cell_Envelope_Assoc"/>
</dbReference>
<dbReference type="AlphaFoldDB" id="A0A2U2J2K6"/>
<evidence type="ECO:0000313" key="2">
    <source>
        <dbReference type="EMBL" id="PWG02522.1"/>
    </source>
</evidence>
<dbReference type="GO" id="GO:0005886">
    <property type="term" value="C:plasma membrane"/>
    <property type="evidence" value="ECO:0007669"/>
    <property type="project" value="TreeGrafter"/>
</dbReference>
<evidence type="ECO:0000259" key="1">
    <source>
        <dbReference type="Pfam" id="PF02698"/>
    </source>
</evidence>
<organism evidence="2 3">
    <name type="scientific">Allosphingosinicella humi</name>
    <dbReference type="NCBI Taxonomy" id="2068657"/>
    <lineage>
        <taxon>Bacteria</taxon>
        <taxon>Pseudomonadati</taxon>
        <taxon>Pseudomonadota</taxon>
        <taxon>Alphaproteobacteria</taxon>
        <taxon>Sphingomonadales</taxon>
        <taxon>Sphingomonadaceae</taxon>
        <taxon>Allosphingosinicella</taxon>
    </lineage>
</organism>
<dbReference type="PANTHER" id="PTHR30336">
    <property type="entry name" value="INNER MEMBRANE PROTEIN, PROBABLE PERMEASE"/>
    <property type="match status" value="1"/>
</dbReference>
<gene>
    <name evidence="2" type="ORF">DF286_06325</name>
</gene>
<dbReference type="OrthoDB" id="9812311at2"/>
<dbReference type="PANTHER" id="PTHR30336:SF4">
    <property type="entry name" value="ENVELOPE BIOGENESIS FACTOR ELYC"/>
    <property type="match status" value="1"/>
</dbReference>
<dbReference type="Proteomes" id="UP000245916">
    <property type="component" value="Unassembled WGS sequence"/>
</dbReference>
<dbReference type="EMBL" id="QFFF01000001">
    <property type="protein sequence ID" value="PWG02522.1"/>
    <property type="molecule type" value="Genomic_DNA"/>
</dbReference>
<name>A0A2U2J2K6_9SPHN</name>
<protein>
    <recommendedName>
        <fullName evidence="1">DUF218 domain-containing protein</fullName>
    </recommendedName>
</protein>
<proteinExistence type="predicted"/>
<dbReference type="CDD" id="cd06259">
    <property type="entry name" value="YdcF-like"/>
    <property type="match status" value="1"/>
</dbReference>
<evidence type="ECO:0000313" key="3">
    <source>
        <dbReference type="Proteomes" id="UP000245916"/>
    </source>
</evidence>
<dbReference type="RefSeq" id="WP_109270661.1">
    <property type="nucleotide sequence ID" value="NZ_QFFF01000001.1"/>
</dbReference>
<feature type="domain" description="DUF218" evidence="1">
    <location>
        <begin position="34"/>
        <end position="141"/>
    </location>
</feature>
<dbReference type="GO" id="GO:0043164">
    <property type="term" value="P:Gram-negative-bacterium-type cell wall biogenesis"/>
    <property type="evidence" value="ECO:0007669"/>
    <property type="project" value="TreeGrafter"/>
</dbReference>
<sequence length="176" mass="19775">MISRLFSAALLLYLLGYALFVVLLPRPADDRQTDAIVVLTGGPKRIERGLDLLERGRAKRMLISGVARTVRPIELAVQYEADEALFDCCIDLGRESVDTRSNASETGRWLEKHGFKTVRLVTTDWHLPRAGFELSRQVPDGVDLIGDAVESNPSFHQLFTEYNKYLLRRAAVFVGL</sequence>
<dbReference type="GO" id="GO:0000270">
    <property type="term" value="P:peptidoglycan metabolic process"/>
    <property type="evidence" value="ECO:0007669"/>
    <property type="project" value="TreeGrafter"/>
</dbReference>
<accession>A0A2U2J2K6</accession>
<dbReference type="Pfam" id="PF02698">
    <property type="entry name" value="DUF218"/>
    <property type="match status" value="1"/>
</dbReference>
<keyword evidence="3" id="KW-1185">Reference proteome</keyword>